<dbReference type="Proteomes" id="UP000035016">
    <property type="component" value="Chromosome Chromosome"/>
</dbReference>
<organism evidence="1 2">
    <name type="scientific">Streptomyces leeuwenhoekii</name>
    <dbReference type="NCBI Taxonomy" id="1437453"/>
    <lineage>
        <taxon>Bacteria</taxon>
        <taxon>Bacillati</taxon>
        <taxon>Actinomycetota</taxon>
        <taxon>Actinomycetes</taxon>
        <taxon>Kitasatosporales</taxon>
        <taxon>Streptomycetaceae</taxon>
        <taxon>Streptomyces</taxon>
    </lineage>
</organism>
<evidence type="ECO:0000313" key="1">
    <source>
        <dbReference type="EMBL" id="CQR62470.1"/>
    </source>
</evidence>
<proteinExistence type="predicted"/>
<accession>A0A0F7VRS0</accession>
<dbReference type="AlphaFoldDB" id="A0A0F7VRS0"/>
<evidence type="ECO:0000313" key="2">
    <source>
        <dbReference type="Proteomes" id="UP000035016"/>
    </source>
</evidence>
<dbReference type="KEGG" id="sle:sle_30090"/>
<dbReference type="EMBL" id="LN831790">
    <property type="protein sequence ID" value="CQR62470.1"/>
    <property type="molecule type" value="Genomic_DNA"/>
</dbReference>
<protein>
    <submittedName>
        <fullName evidence="1">Uncharacterized protein</fullName>
    </submittedName>
</protein>
<sequence>MPAILVAEHVAPVTSPVPSVSVEDLSNGERAVALYASDMPTGYSLQGPVDTALIEWMVQGVKLLGREEVRRRASYLAGHRKLWLRDLMTPEINRRHKARFPSARRLRVAESMASTSLFWVSVAPEARELPVVIDGTCPRCDGAGKLWVNLVIDDVSGWFEEGYAPCWVCRDGGAA</sequence>
<reference evidence="1 2" key="1">
    <citation type="submission" date="2015-02" db="EMBL/GenBank/DDBJ databases">
        <authorList>
            <person name="Gomez-Escribano P.J."/>
        </authorList>
    </citation>
    <scope>NUCLEOTIDE SEQUENCE [LARGE SCALE GENOMIC DNA]</scope>
    <source>
        <strain evidence="2">C34 (DSM 42122 / NRRL B-24963)</strain>
    </source>
</reference>
<dbReference type="RefSeq" id="WP_049976780.1">
    <property type="nucleotide sequence ID" value="NZ_AZSD01000170.1"/>
</dbReference>
<gene>
    <name evidence="1" type="primary">sle_30090</name>
</gene>
<name>A0A0F7VRS0_STRLW</name>